<keyword evidence="2" id="KW-1185">Reference proteome</keyword>
<accession>A0AAE1MSY0</accession>
<name>A0AAE1MSY0_9FABA</name>
<evidence type="ECO:0000313" key="1">
    <source>
        <dbReference type="EMBL" id="KAK4272783.1"/>
    </source>
</evidence>
<reference evidence="1" key="1">
    <citation type="submission" date="2023-10" db="EMBL/GenBank/DDBJ databases">
        <title>Chromosome-level genome of the transformable northern wattle, Acacia crassicarpa.</title>
        <authorList>
            <person name="Massaro I."/>
            <person name="Sinha N.R."/>
            <person name="Poethig S."/>
            <person name="Leichty A.R."/>
        </authorList>
    </citation>
    <scope>NUCLEOTIDE SEQUENCE</scope>
    <source>
        <strain evidence="1">Acra3RX</strain>
        <tissue evidence="1">Leaf</tissue>
    </source>
</reference>
<evidence type="ECO:0000313" key="2">
    <source>
        <dbReference type="Proteomes" id="UP001293593"/>
    </source>
</evidence>
<sequence>MKAPLALFRKLASHPRCCVPVRPPFLNLSSSSSHQLTKRQKDGTYLKQLSETPIRFLSIFECQYNSRTQSTTQQSPLFLSFSEQHMDIY</sequence>
<dbReference type="EMBL" id="JAWXYG010000005">
    <property type="protein sequence ID" value="KAK4272783.1"/>
    <property type="molecule type" value="Genomic_DNA"/>
</dbReference>
<organism evidence="1 2">
    <name type="scientific">Acacia crassicarpa</name>
    <name type="common">northern wattle</name>
    <dbReference type="NCBI Taxonomy" id="499986"/>
    <lineage>
        <taxon>Eukaryota</taxon>
        <taxon>Viridiplantae</taxon>
        <taxon>Streptophyta</taxon>
        <taxon>Embryophyta</taxon>
        <taxon>Tracheophyta</taxon>
        <taxon>Spermatophyta</taxon>
        <taxon>Magnoliopsida</taxon>
        <taxon>eudicotyledons</taxon>
        <taxon>Gunneridae</taxon>
        <taxon>Pentapetalae</taxon>
        <taxon>rosids</taxon>
        <taxon>fabids</taxon>
        <taxon>Fabales</taxon>
        <taxon>Fabaceae</taxon>
        <taxon>Caesalpinioideae</taxon>
        <taxon>mimosoid clade</taxon>
        <taxon>Acacieae</taxon>
        <taxon>Acacia</taxon>
    </lineage>
</organism>
<proteinExistence type="predicted"/>
<comment type="caution">
    <text evidence="1">The sequence shown here is derived from an EMBL/GenBank/DDBJ whole genome shotgun (WGS) entry which is preliminary data.</text>
</comment>
<dbReference type="Proteomes" id="UP001293593">
    <property type="component" value="Unassembled WGS sequence"/>
</dbReference>
<dbReference type="AlphaFoldDB" id="A0AAE1MSY0"/>
<gene>
    <name evidence="1" type="ORF">QN277_021290</name>
</gene>
<protein>
    <submittedName>
        <fullName evidence="1">Uncharacterized protein</fullName>
    </submittedName>
</protein>